<reference evidence="7" key="1">
    <citation type="submission" date="2023-12" db="EMBL/GenBank/DDBJ databases">
        <title>Genome assembly of Anisodus tanguticus.</title>
        <authorList>
            <person name="Wang Y.-J."/>
        </authorList>
    </citation>
    <scope>NUCLEOTIDE SEQUENCE</scope>
    <source>
        <strain evidence="7">KB-2021</strain>
        <tissue evidence="7">Leaf</tissue>
    </source>
</reference>
<feature type="chain" id="PRO_5042137121" description="Non-specific lipid-transfer protein" evidence="5">
    <location>
        <begin position="26"/>
        <end position="122"/>
    </location>
</feature>
<dbReference type="InterPro" id="IPR036312">
    <property type="entry name" value="Bifun_inhib/LTP/seed_sf"/>
</dbReference>
<dbReference type="EMBL" id="JAVYJV010000007">
    <property type="protein sequence ID" value="KAK4365758.1"/>
    <property type="molecule type" value="Genomic_DNA"/>
</dbReference>
<comment type="similarity">
    <text evidence="1 4">Belongs to the plant LTP family.</text>
</comment>
<dbReference type="AlphaFoldDB" id="A0AAE1S8C6"/>
<dbReference type="InterPro" id="IPR016140">
    <property type="entry name" value="Bifunc_inhib/LTP/seed_store"/>
</dbReference>
<dbReference type="Gene3D" id="1.10.110.10">
    <property type="entry name" value="Plant lipid-transfer and hydrophobic proteins"/>
    <property type="match status" value="1"/>
</dbReference>
<dbReference type="InterPro" id="IPR000528">
    <property type="entry name" value="Plant_nsLTP"/>
</dbReference>
<dbReference type="GO" id="GO:0006869">
    <property type="term" value="P:lipid transport"/>
    <property type="evidence" value="ECO:0007669"/>
    <property type="project" value="InterPro"/>
</dbReference>
<dbReference type="GO" id="GO:0008289">
    <property type="term" value="F:lipid binding"/>
    <property type="evidence" value="ECO:0007669"/>
    <property type="project" value="UniProtKB-KW"/>
</dbReference>
<dbReference type="Pfam" id="PF00234">
    <property type="entry name" value="Tryp_alpha_amyl"/>
    <property type="match status" value="1"/>
</dbReference>
<dbReference type="PRINTS" id="PR00382">
    <property type="entry name" value="LIPIDTRNSFER"/>
</dbReference>
<evidence type="ECO:0000256" key="2">
    <source>
        <dbReference type="ARBA" id="ARBA00022448"/>
    </source>
</evidence>
<dbReference type="CDD" id="cd01960">
    <property type="entry name" value="nsLTP1"/>
    <property type="match status" value="1"/>
</dbReference>
<dbReference type="SMART" id="SM00499">
    <property type="entry name" value="AAI"/>
    <property type="match status" value="1"/>
</dbReference>
<proteinExistence type="inferred from homology"/>
<organism evidence="7 8">
    <name type="scientific">Anisodus tanguticus</name>
    <dbReference type="NCBI Taxonomy" id="243964"/>
    <lineage>
        <taxon>Eukaryota</taxon>
        <taxon>Viridiplantae</taxon>
        <taxon>Streptophyta</taxon>
        <taxon>Embryophyta</taxon>
        <taxon>Tracheophyta</taxon>
        <taxon>Spermatophyta</taxon>
        <taxon>Magnoliopsida</taxon>
        <taxon>eudicotyledons</taxon>
        <taxon>Gunneridae</taxon>
        <taxon>Pentapetalae</taxon>
        <taxon>asterids</taxon>
        <taxon>lamiids</taxon>
        <taxon>Solanales</taxon>
        <taxon>Solanaceae</taxon>
        <taxon>Solanoideae</taxon>
        <taxon>Hyoscyameae</taxon>
        <taxon>Anisodus</taxon>
    </lineage>
</organism>
<evidence type="ECO:0000256" key="1">
    <source>
        <dbReference type="ARBA" id="ARBA00009748"/>
    </source>
</evidence>
<keyword evidence="8" id="KW-1185">Reference proteome</keyword>
<feature type="domain" description="Bifunctional inhibitor/plant lipid transfer protein/seed storage helical" evidence="6">
    <location>
        <begin position="34"/>
        <end position="118"/>
    </location>
</feature>
<evidence type="ECO:0000256" key="4">
    <source>
        <dbReference type="RuleBase" id="RU000628"/>
    </source>
</evidence>
<keyword evidence="5" id="KW-0732">Signal</keyword>
<feature type="signal peptide" evidence="5">
    <location>
        <begin position="1"/>
        <end position="25"/>
    </location>
</feature>
<comment type="function">
    <text evidence="4">Plant non-specific lipid-transfer proteins transfer phospholipids as well as galactolipids across membranes. May play a role in wax or cutin deposition in the cell walls of expanding epidermal cells and certain secretory tissues.</text>
</comment>
<evidence type="ECO:0000256" key="5">
    <source>
        <dbReference type="SAM" id="SignalP"/>
    </source>
</evidence>
<accession>A0AAE1S8C6</accession>
<sequence length="122" mass="12562">MANSKLLSPKKQLSLLLTCAVLAVALPAEALLSCGTVFISLQPCVGYVLSGGTVPSECCSGLKSLLSIAKTTPDHQSFCSCVKGVASSGTPKELARAASLPGRCHARVPFKISPDVDCSKVK</sequence>
<dbReference type="Proteomes" id="UP001291623">
    <property type="component" value="Unassembled WGS sequence"/>
</dbReference>
<keyword evidence="3 4" id="KW-0446">Lipid-binding</keyword>
<protein>
    <recommendedName>
        <fullName evidence="4">Non-specific lipid-transfer protein</fullName>
    </recommendedName>
</protein>
<keyword evidence="2 4" id="KW-0813">Transport</keyword>
<comment type="caution">
    <text evidence="7">The sequence shown here is derived from an EMBL/GenBank/DDBJ whole genome shotgun (WGS) entry which is preliminary data.</text>
</comment>
<dbReference type="SUPFAM" id="SSF47699">
    <property type="entry name" value="Bifunctional inhibitor/lipid-transfer protein/seed storage 2S albumin"/>
    <property type="match status" value="1"/>
</dbReference>
<evidence type="ECO:0000313" key="7">
    <source>
        <dbReference type="EMBL" id="KAK4365758.1"/>
    </source>
</evidence>
<evidence type="ECO:0000259" key="6">
    <source>
        <dbReference type="SMART" id="SM00499"/>
    </source>
</evidence>
<dbReference type="PANTHER" id="PTHR33076">
    <property type="entry name" value="NON-SPECIFIC LIPID-TRANSFER PROTEIN 2-RELATED"/>
    <property type="match status" value="1"/>
</dbReference>
<evidence type="ECO:0000313" key="8">
    <source>
        <dbReference type="Proteomes" id="UP001291623"/>
    </source>
</evidence>
<name>A0AAE1S8C6_9SOLA</name>
<gene>
    <name evidence="7" type="ORF">RND71_013638</name>
</gene>
<evidence type="ECO:0000256" key="3">
    <source>
        <dbReference type="ARBA" id="ARBA00023121"/>
    </source>
</evidence>